<evidence type="ECO:0000256" key="1">
    <source>
        <dbReference type="SAM" id="MobiDB-lite"/>
    </source>
</evidence>
<evidence type="ECO:0000313" key="3">
    <source>
        <dbReference type="EMBL" id="EXJ68630.1"/>
    </source>
</evidence>
<organism evidence="3 4">
    <name type="scientific">Cladophialophora psammophila CBS 110553</name>
    <dbReference type="NCBI Taxonomy" id="1182543"/>
    <lineage>
        <taxon>Eukaryota</taxon>
        <taxon>Fungi</taxon>
        <taxon>Dikarya</taxon>
        <taxon>Ascomycota</taxon>
        <taxon>Pezizomycotina</taxon>
        <taxon>Eurotiomycetes</taxon>
        <taxon>Chaetothyriomycetidae</taxon>
        <taxon>Chaetothyriales</taxon>
        <taxon>Herpotrichiellaceae</taxon>
        <taxon>Cladophialophora</taxon>
    </lineage>
</organism>
<comment type="caution">
    <text evidence="3">The sequence shown here is derived from an EMBL/GenBank/DDBJ whole genome shotgun (WGS) entry which is preliminary data.</text>
</comment>
<dbReference type="Proteomes" id="UP000019471">
    <property type="component" value="Unassembled WGS sequence"/>
</dbReference>
<name>W9WUB0_9EURO</name>
<dbReference type="HOGENOM" id="CLU_162801_0_0_1"/>
<accession>W9WUB0</accession>
<dbReference type="EMBL" id="AMGX01000013">
    <property type="protein sequence ID" value="EXJ68630.1"/>
    <property type="molecule type" value="Genomic_DNA"/>
</dbReference>
<protein>
    <submittedName>
        <fullName evidence="3">Uncharacterized protein</fullName>
    </submittedName>
</protein>
<gene>
    <name evidence="3" type="ORF">A1O5_08424</name>
</gene>
<reference evidence="3 4" key="1">
    <citation type="submission" date="2013-03" db="EMBL/GenBank/DDBJ databases">
        <title>The Genome Sequence of Cladophialophora psammophila CBS 110553.</title>
        <authorList>
            <consortium name="The Broad Institute Genomics Platform"/>
            <person name="Cuomo C."/>
            <person name="de Hoog S."/>
            <person name="Gorbushina A."/>
            <person name="Walker B."/>
            <person name="Young S.K."/>
            <person name="Zeng Q."/>
            <person name="Gargeya S."/>
            <person name="Fitzgerald M."/>
            <person name="Haas B."/>
            <person name="Abouelleil A."/>
            <person name="Allen A.W."/>
            <person name="Alvarado L."/>
            <person name="Arachchi H.M."/>
            <person name="Berlin A.M."/>
            <person name="Chapman S.B."/>
            <person name="Gainer-Dewar J."/>
            <person name="Goldberg J."/>
            <person name="Griggs A."/>
            <person name="Gujja S."/>
            <person name="Hansen M."/>
            <person name="Howarth C."/>
            <person name="Imamovic A."/>
            <person name="Ireland A."/>
            <person name="Larimer J."/>
            <person name="McCowan C."/>
            <person name="Murphy C."/>
            <person name="Pearson M."/>
            <person name="Poon T.W."/>
            <person name="Priest M."/>
            <person name="Roberts A."/>
            <person name="Saif S."/>
            <person name="Shea T."/>
            <person name="Sisk P."/>
            <person name="Sykes S."/>
            <person name="Wortman J."/>
            <person name="Nusbaum C."/>
            <person name="Birren B."/>
        </authorList>
    </citation>
    <scope>NUCLEOTIDE SEQUENCE [LARGE SCALE GENOMIC DNA]</scope>
    <source>
        <strain evidence="3 4">CBS 110553</strain>
    </source>
</reference>
<dbReference type="AlphaFoldDB" id="W9WUB0"/>
<proteinExistence type="predicted"/>
<keyword evidence="4" id="KW-1185">Reference proteome</keyword>
<keyword evidence="2" id="KW-1133">Transmembrane helix</keyword>
<keyword evidence="2" id="KW-0472">Membrane</keyword>
<feature type="transmembrane region" description="Helical" evidence="2">
    <location>
        <begin position="39"/>
        <end position="59"/>
    </location>
</feature>
<evidence type="ECO:0000256" key="2">
    <source>
        <dbReference type="SAM" id="Phobius"/>
    </source>
</evidence>
<sequence>MGHFQFHKLVLLKRGKCVNPNPDVDVCEKYTSQFLTTGVPLIISLCLFIILAIILFIIVRRKRRQRHAQEAEKNRQIDDDSNDLELVVNSTSYPRDQAYKHFEANGGRGQQRYGQAQGQGQAPGMGVENPFETDVERRTGQDVASGRR</sequence>
<dbReference type="OrthoDB" id="4148911at2759"/>
<keyword evidence="2" id="KW-0812">Transmembrane</keyword>
<feature type="region of interest" description="Disordered" evidence="1">
    <location>
        <begin position="104"/>
        <end position="148"/>
    </location>
</feature>
<dbReference type="RefSeq" id="XP_007747196.1">
    <property type="nucleotide sequence ID" value="XM_007749006.1"/>
</dbReference>
<evidence type="ECO:0000313" key="4">
    <source>
        <dbReference type="Proteomes" id="UP000019471"/>
    </source>
</evidence>
<dbReference type="GeneID" id="19193123"/>
<feature type="compositionally biased region" description="Low complexity" evidence="1">
    <location>
        <begin position="110"/>
        <end position="122"/>
    </location>
</feature>